<protein>
    <submittedName>
        <fullName evidence="1">Uncharacterized protein</fullName>
    </submittedName>
</protein>
<organism evidence="1 2">
    <name type="scientific">Paenibacillus physcomitrellae</name>
    <dbReference type="NCBI Taxonomy" id="1619311"/>
    <lineage>
        <taxon>Bacteria</taxon>
        <taxon>Bacillati</taxon>
        <taxon>Bacillota</taxon>
        <taxon>Bacilli</taxon>
        <taxon>Bacillales</taxon>
        <taxon>Paenibacillaceae</taxon>
        <taxon>Paenibacillus</taxon>
    </lineage>
</organism>
<reference evidence="2" key="1">
    <citation type="journal article" date="2019" name="Int. J. Syst. Evol. Microbiol.">
        <title>The Global Catalogue of Microorganisms (GCM) 10K type strain sequencing project: providing services to taxonomists for standard genome sequencing and annotation.</title>
        <authorList>
            <consortium name="The Broad Institute Genomics Platform"/>
            <consortium name="The Broad Institute Genome Sequencing Center for Infectious Disease"/>
            <person name="Wu L."/>
            <person name="Ma J."/>
        </authorList>
    </citation>
    <scope>NUCLEOTIDE SEQUENCE [LARGE SCALE GENOMIC DNA]</scope>
    <source>
        <strain evidence="2">CGMCC 1.15044</strain>
    </source>
</reference>
<dbReference type="EMBL" id="BMHF01000013">
    <property type="protein sequence ID" value="GGA45342.1"/>
    <property type="molecule type" value="Genomic_DNA"/>
</dbReference>
<sequence length="65" mass="7587">MGVYGGYNSEGIWDEDTYSPKRFFAFYDEASMKEIVSQVFKLESFKTVPLEGMELDFQGMILRKE</sequence>
<proteinExistence type="predicted"/>
<name>A0ABQ1GKE9_9BACL</name>
<dbReference type="RefSeq" id="WP_094092687.1">
    <property type="nucleotide sequence ID" value="NZ_BMHF01000013.1"/>
</dbReference>
<gene>
    <name evidence="1" type="ORF">GCM10010917_33300</name>
</gene>
<evidence type="ECO:0000313" key="1">
    <source>
        <dbReference type="EMBL" id="GGA45342.1"/>
    </source>
</evidence>
<dbReference type="Proteomes" id="UP000609323">
    <property type="component" value="Unassembled WGS sequence"/>
</dbReference>
<accession>A0ABQ1GKE9</accession>
<comment type="caution">
    <text evidence="1">The sequence shown here is derived from an EMBL/GenBank/DDBJ whole genome shotgun (WGS) entry which is preliminary data.</text>
</comment>
<keyword evidence="2" id="KW-1185">Reference proteome</keyword>
<evidence type="ECO:0000313" key="2">
    <source>
        <dbReference type="Proteomes" id="UP000609323"/>
    </source>
</evidence>